<gene>
    <name evidence="2" type="ORF">NEMVEDRAFT_v1g241340</name>
</gene>
<proteinExistence type="predicted"/>
<sequence>MIQKLKKLFSALLGFSVVLLAVQTFYPDEFDFITDYWDGNYTEESQFKVSGALRCDGNWVHTYKQLHEQTLKSSKRERKYLVYYCKGHSAGCGGYGNRMMGIISTFYLAVLTNRTFLIHWGGPEKFDQYFKPNMIDWTFDERRYKGLRSRDNRWGLENHPGYERQVILRQKNFLKWAENTNIEGYLNEPVERISTIWYFAPQIWNNPFLKKRAKEVGLPLPRKDYPYGMIGCAMKFLFKKSRYLVKAFRKAKQALDSRERPFIGIHIRTSDHHFGINNKDSFRTREPRAVFACAQRIENALKRKNHLLKGKTFTWFLAADDKNVKLEALRRYPSNVVTLDINPNHMEYTSRYKDVFRDLLLDQLLLLECDFFVPTRDSTFSYMVIGTRHFPHTSLVFGEKCNLNEREVSLSAPLYSHITN</sequence>
<accession>A7RXD5</accession>
<dbReference type="PANTHER" id="PTHR13132">
    <property type="entry name" value="ALPHA- 1,6 -FUCOSYLTRANSFERASE"/>
    <property type="match status" value="1"/>
</dbReference>
<dbReference type="GO" id="GO:0046921">
    <property type="term" value="F:alpha-(1-&gt;6)-fucosyltransferase activity"/>
    <property type="evidence" value="ECO:0000318"/>
    <property type="project" value="GO_Central"/>
</dbReference>
<dbReference type="OMA" id="ERISTIW"/>
<evidence type="ECO:0000313" key="3">
    <source>
        <dbReference type="Proteomes" id="UP000001593"/>
    </source>
</evidence>
<evidence type="ECO:0000256" key="1">
    <source>
        <dbReference type="SAM" id="SignalP"/>
    </source>
</evidence>
<dbReference type="Gene3D" id="3.40.50.11350">
    <property type="match status" value="1"/>
</dbReference>
<dbReference type="KEGG" id="nve:5515700"/>
<dbReference type="InParanoid" id="A7RXD5"/>
<dbReference type="CDD" id="cd11548">
    <property type="entry name" value="NodZ_like"/>
    <property type="match status" value="1"/>
</dbReference>
<name>A7RXD5_NEMVE</name>
<dbReference type="eggNOG" id="ENOG502S1KU">
    <property type="taxonomic scope" value="Eukaryota"/>
</dbReference>
<dbReference type="HOGENOM" id="CLU_654370_0_0_1"/>
<keyword evidence="1" id="KW-0732">Signal</keyword>
<dbReference type="AlphaFoldDB" id="A7RXD5"/>
<evidence type="ECO:0000313" key="2">
    <source>
        <dbReference type="EMBL" id="EDO43826.1"/>
    </source>
</evidence>
<dbReference type="PhylomeDB" id="A7RXD5"/>
<keyword evidence="3" id="KW-1185">Reference proteome</keyword>
<dbReference type="FunFam" id="3.40.50.11350:FF:000026">
    <property type="entry name" value="Predicted protein"/>
    <property type="match status" value="1"/>
</dbReference>
<reference evidence="2 3" key="1">
    <citation type="journal article" date="2007" name="Science">
        <title>Sea anemone genome reveals ancestral eumetazoan gene repertoire and genomic organization.</title>
        <authorList>
            <person name="Putnam N.H."/>
            <person name="Srivastava M."/>
            <person name="Hellsten U."/>
            <person name="Dirks B."/>
            <person name="Chapman J."/>
            <person name="Salamov A."/>
            <person name="Terry A."/>
            <person name="Shapiro H."/>
            <person name="Lindquist E."/>
            <person name="Kapitonov V.V."/>
            <person name="Jurka J."/>
            <person name="Genikhovich G."/>
            <person name="Grigoriev I.V."/>
            <person name="Lucas S.M."/>
            <person name="Steele R.E."/>
            <person name="Finnerty J.R."/>
            <person name="Technau U."/>
            <person name="Martindale M.Q."/>
            <person name="Rokhsar D.S."/>
        </authorList>
    </citation>
    <scope>NUCLEOTIDE SEQUENCE [LARGE SCALE GENOMIC DNA]</scope>
    <source>
        <strain evidence="3">CH2 X CH6</strain>
    </source>
</reference>
<organism evidence="2 3">
    <name type="scientific">Nematostella vectensis</name>
    <name type="common">Starlet sea anemone</name>
    <dbReference type="NCBI Taxonomy" id="45351"/>
    <lineage>
        <taxon>Eukaryota</taxon>
        <taxon>Metazoa</taxon>
        <taxon>Cnidaria</taxon>
        <taxon>Anthozoa</taxon>
        <taxon>Hexacorallia</taxon>
        <taxon>Actiniaria</taxon>
        <taxon>Edwardsiidae</taxon>
        <taxon>Nematostella</taxon>
    </lineage>
</organism>
<feature type="signal peptide" evidence="1">
    <location>
        <begin position="1"/>
        <end position="24"/>
    </location>
</feature>
<feature type="chain" id="PRO_5002714571" evidence="1">
    <location>
        <begin position="25"/>
        <end position="420"/>
    </location>
</feature>
<dbReference type="Proteomes" id="UP000001593">
    <property type="component" value="Unassembled WGS sequence"/>
</dbReference>
<dbReference type="PANTHER" id="PTHR13132:SF29">
    <property type="entry name" value="ALPHA-(1,6)-FUCOSYLTRANSFERASE"/>
    <property type="match status" value="1"/>
</dbReference>
<dbReference type="EMBL" id="DS469550">
    <property type="protein sequence ID" value="EDO43826.1"/>
    <property type="molecule type" value="Genomic_DNA"/>
</dbReference>
<dbReference type="OrthoDB" id="428346at2759"/>
<dbReference type="GO" id="GO:0006487">
    <property type="term" value="P:protein N-linked glycosylation"/>
    <property type="evidence" value="ECO:0000318"/>
    <property type="project" value="GO_Central"/>
</dbReference>
<protein>
    <submittedName>
        <fullName evidence="2">Uncharacterized protein</fullName>
    </submittedName>
</protein>